<evidence type="ECO:0000259" key="4">
    <source>
        <dbReference type="PROSITE" id="PS50893"/>
    </source>
</evidence>
<dbReference type="InterPro" id="IPR003439">
    <property type="entry name" value="ABC_transporter-like_ATP-bd"/>
</dbReference>
<evidence type="ECO:0000256" key="2">
    <source>
        <dbReference type="ARBA" id="ARBA00022741"/>
    </source>
</evidence>
<gene>
    <name evidence="5" type="ORF">TSYNT_5243</name>
</gene>
<dbReference type="Gene3D" id="3.40.50.300">
    <property type="entry name" value="P-loop containing nucleotide triphosphate hydrolases"/>
    <property type="match status" value="1"/>
</dbReference>
<dbReference type="GO" id="GO:0016887">
    <property type="term" value="F:ATP hydrolysis activity"/>
    <property type="evidence" value="ECO:0007669"/>
    <property type="project" value="InterPro"/>
</dbReference>
<evidence type="ECO:0000256" key="1">
    <source>
        <dbReference type="ARBA" id="ARBA00022448"/>
    </source>
</evidence>
<dbReference type="GO" id="GO:0005524">
    <property type="term" value="F:ATP binding"/>
    <property type="evidence" value="ECO:0007669"/>
    <property type="project" value="UniProtKB-KW"/>
</dbReference>
<keyword evidence="2" id="KW-0547">Nucleotide-binding</keyword>
<dbReference type="Proteomes" id="UP000062160">
    <property type="component" value="Unassembled WGS sequence"/>
</dbReference>
<dbReference type="CDD" id="cd03230">
    <property type="entry name" value="ABC_DR_subfamily_A"/>
    <property type="match status" value="1"/>
</dbReference>
<proteinExistence type="predicted"/>
<dbReference type="PROSITE" id="PS50893">
    <property type="entry name" value="ABC_TRANSPORTER_2"/>
    <property type="match status" value="1"/>
</dbReference>
<organism evidence="5">
    <name type="scientific">Tepidanaerobacter syntrophicus</name>
    <dbReference type="NCBI Taxonomy" id="224999"/>
    <lineage>
        <taxon>Bacteria</taxon>
        <taxon>Bacillati</taxon>
        <taxon>Bacillota</taxon>
        <taxon>Clostridia</taxon>
        <taxon>Thermosediminibacterales</taxon>
        <taxon>Tepidanaerobacteraceae</taxon>
        <taxon>Tepidanaerobacter</taxon>
    </lineage>
</organism>
<dbReference type="STRING" id="224999.GCA_001485475_00398"/>
<accession>A0A0U9HCA6</accession>
<evidence type="ECO:0000313" key="5">
    <source>
        <dbReference type="EMBL" id="GAQ24416.1"/>
    </source>
</evidence>
<dbReference type="SMART" id="SM00382">
    <property type="entry name" value="AAA"/>
    <property type="match status" value="1"/>
</dbReference>
<dbReference type="PANTHER" id="PTHR42939">
    <property type="entry name" value="ABC TRANSPORTER ATP-BINDING PROTEIN ALBC-RELATED"/>
    <property type="match status" value="1"/>
</dbReference>
<evidence type="ECO:0000313" key="6">
    <source>
        <dbReference type="Proteomes" id="UP000062160"/>
    </source>
</evidence>
<dbReference type="InterPro" id="IPR051782">
    <property type="entry name" value="ABC_Transporter_VariousFunc"/>
</dbReference>
<dbReference type="Pfam" id="PF00005">
    <property type="entry name" value="ABC_tran"/>
    <property type="match status" value="1"/>
</dbReference>
<dbReference type="InterPro" id="IPR003593">
    <property type="entry name" value="AAA+_ATPase"/>
</dbReference>
<dbReference type="OrthoDB" id="9804819at2"/>
<dbReference type="PANTHER" id="PTHR42939:SF3">
    <property type="entry name" value="ABC TRANSPORTER ATP-BINDING COMPONENT"/>
    <property type="match status" value="1"/>
</dbReference>
<dbReference type="InterPro" id="IPR027417">
    <property type="entry name" value="P-loop_NTPase"/>
</dbReference>
<dbReference type="EMBL" id="DF976999">
    <property type="protein sequence ID" value="GAQ24416.1"/>
    <property type="molecule type" value="Genomic_DNA"/>
</dbReference>
<name>A0A0U9HCA6_9FIRM</name>
<evidence type="ECO:0000256" key="3">
    <source>
        <dbReference type="ARBA" id="ARBA00022840"/>
    </source>
</evidence>
<feature type="domain" description="ABC transporter" evidence="4">
    <location>
        <begin position="2"/>
        <end position="230"/>
    </location>
</feature>
<sequence>MENILEVINLNKRFNSFALSDINITLPKGYIMGFIGANGAGKTTTIKLIMNMIRRDSGKINIFGKDNIKYEIPIKNKIGYVHEQPIFYDDLTVGWTGNFAGKFYSDWDDERFNELLEKFCIKKSQIVKQLSKGTKMKTALALALSHKPELLILDEPTSGLDPVIRDELLDILMEFIQNEEHGVFFSSHITSDIEKIADYITLINEGRIIFSEEKDKILNSWKLVKGDVRKIEEYKDDLMGIKISRTGFSGIVEDIESFKSRHDVSSLVIDRTTLDDILIHLTKKEN</sequence>
<keyword evidence="3 5" id="KW-0067">ATP-binding</keyword>
<protein>
    <submittedName>
        <fullName evidence="5">ABC-2 type transport system ATP-binding protein</fullName>
    </submittedName>
</protein>
<keyword evidence="1" id="KW-0813">Transport</keyword>
<dbReference type="RefSeq" id="WP_059031486.1">
    <property type="nucleotide sequence ID" value="NZ_BSDW01000001.1"/>
</dbReference>
<reference evidence="5" key="1">
    <citation type="journal article" date="2016" name="Genome Announc.">
        <title>Draft Genome Sequence of the Syntrophic Lactate-Degrading Bacterium Tepidanaerobacter syntrophicus JLT.</title>
        <authorList>
            <person name="Matsuura N."/>
            <person name="Ohashi A."/>
            <person name="Tourlousse D.M."/>
            <person name="Sekiguchi Y."/>
        </authorList>
    </citation>
    <scope>NUCLEOTIDE SEQUENCE [LARGE SCALE GENOMIC DNA]</scope>
    <source>
        <strain evidence="5">JL</strain>
    </source>
</reference>
<keyword evidence="6" id="KW-1185">Reference proteome</keyword>
<dbReference type="AlphaFoldDB" id="A0A0U9HCA6"/>
<dbReference type="SUPFAM" id="SSF52540">
    <property type="entry name" value="P-loop containing nucleoside triphosphate hydrolases"/>
    <property type="match status" value="1"/>
</dbReference>